<evidence type="ECO:0000313" key="1">
    <source>
        <dbReference type="EMBL" id="MFB9731435.1"/>
    </source>
</evidence>
<dbReference type="RefSeq" id="WP_238330454.1">
    <property type="nucleotide sequence ID" value="NZ_JBHMAX010000011.1"/>
</dbReference>
<dbReference type="Pfam" id="PF04978">
    <property type="entry name" value="MST"/>
    <property type="match status" value="1"/>
</dbReference>
<dbReference type="EMBL" id="JBHMAX010000011">
    <property type="protein sequence ID" value="MFB9731435.1"/>
    <property type="molecule type" value="Genomic_DNA"/>
</dbReference>
<sequence>MANLLSETGDVWGNGHRTRLAVASPTARSAARACEHAQCASSVRWEAARTGWKEEPMVRQYPAGSGAEREILTGFLDWQRETVSLKVTDLGHDDAHRSLLPTSPRMTVAGVLSHLRQTEHEWFSGSFPTRARTVQRDPQGGWTRSSAPLAELLDGYRVECEFSRAAIEDLDLGQMQEFTPEAFSPVSLRWILAHMIEETARHLGHLDIIREQLDGIRSY</sequence>
<dbReference type="SUPFAM" id="SSF109854">
    <property type="entry name" value="DinB/YfiT-like putative metalloenzymes"/>
    <property type="match status" value="1"/>
</dbReference>
<gene>
    <name evidence="1" type="ORF">ACFFN0_05210</name>
</gene>
<comment type="caution">
    <text evidence="1">The sequence shown here is derived from an EMBL/GenBank/DDBJ whole genome shotgun (WGS) entry which is preliminary data.</text>
</comment>
<reference evidence="1 2" key="1">
    <citation type="submission" date="2024-09" db="EMBL/GenBank/DDBJ databases">
        <authorList>
            <person name="Sun Q."/>
            <person name="Mori K."/>
        </authorList>
    </citation>
    <scope>NUCLEOTIDE SEQUENCE [LARGE SCALE GENOMIC DNA]</scope>
    <source>
        <strain evidence="1 2">JCM 12763</strain>
    </source>
</reference>
<evidence type="ECO:0000313" key="2">
    <source>
        <dbReference type="Proteomes" id="UP001589613"/>
    </source>
</evidence>
<protein>
    <submittedName>
        <fullName evidence="1">DinB family protein</fullName>
    </submittedName>
</protein>
<accession>A0ABV5V0V3</accession>
<dbReference type="InterPro" id="IPR034660">
    <property type="entry name" value="DinB/YfiT-like"/>
</dbReference>
<name>A0ABV5V0V3_9MICO</name>
<dbReference type="Gene3D" id="1.20.120.450">
    <property type="entry name" value="dinb family like domain"/>
    <property type="match status" value="1"/>
</dbReference>
<dbReference type="InterPro" id="IPR007061">
    <property type="entry name" value="MST-like"/>
</dbReference>
<keyword evidence="2" id="KW-1185">Reference proteome</keyword>
<dbReference type="Proteomes" id="UP001589613">
    <property type="component" value="Unassembled WGS sequence"/>
</dbReference>
<organism evidence="1 2">
    <name type="scientific">Ornithinimicrobium kibberense</name>
    <dbReference type="NCBI Taxonomy" id="282060"/>
    <lineage>
        <taxon>Bacteria</taxon>
        <taxon>Bacillati</taxon>
        <taxon>Actinomycetota</taxon>
        <taxon>Actinomycetes</taxon>
        <taxon>Micrococcales</taxon>
        <taxon>Ornithinimicrobiaceae</taxon>
        <taxon>Ornithinimicrobium</taxon>
    </lineage>
</organism>
<proteinExistence type="predicted"/>